<dbReference type="PANTHER" id="PTHR30582">
    <property type="entry name" value="L,D-TRANSPEPTIDASE"/>
    <property type="match status" value="1"/>
</dbReference>
<dbReference type="PANTHER" id="PTHR30582:SF2">
    <property type="entry name" value="L,D-TRANSPEPTIDASE YCIB-RELATED"/>
    <property type="match status" value="1"/>
</dbReference>
<evidence type="ECO:0000256" key="6">
    <source>
        <dbReference type="ARBA" id="ARBA00023316"/>
    </source>
</evidence>
<dbReference type="GO" id="GO:0018104">
    <property type="term" value="P:peptidoglycan-protein cross-linking"/>
    <property type="evidence" value="ECO:0007669"/>
    <property type="project" value="TreeGrafter"/>
</dbReference>
<dbReference type="Pfam" id="PF17964">
    <property type="entry name" value="Big_10"/>
    <property type="match status" value="1"/>
</dbReference>
<dbReference type="SUPFAM" id="SSF141523">
    <property type="entry name" value="L,D-transpeptidase catalytic domain-like"/>
    <property type="match status" value="1"/>
</dbReference>
<feature type="domain" description="L,D-TPase catalytic" evidence="9">
    <location>
        <begin position="239"/>
        <end position="359"/>
    </location>
</feature>
<evidence type="ECO:0000259" key="9">
    <source>
        <dbReference type="PROSITE" id="PS52029"/>
    </source>
</evidence>
<gene>
    <name evidence="10" type="ORF">Rhe02_50480</name>
</gene>
<dbReference type="InterPro" id="IPR038063">
    <property type="entry name" value="Transpep_catalytic_dom"/>
</dbReference>
<evidence type="ECO:0000313" key="11">
    <source>
        <dbReference type="Proteomes" id="UP000612899"/>
    </source>
</evidence>
<feature type="signal peptide" evidence="8">
    <location>
        <begin position="1"/>
        <end position="28"/>
    </location>
</feature>
<dbReference type="Gene3D" id="2.60.40.3780">
    <property type="match status" value="1"/>
</dbReference>
<dbReference type="GO" id="GO:0005576">
    <property type="term" value="C:extracellular region"/>
    <property type="evidence" value="ECO:0007669"/>
    <property type="project" value="TreeGrafter"/>
</dbReference>
<feature type="active site" description="Proton donor/acceptor" evidence="7">
    <location>
        <position position="317"/>
    </location>
</feature>
<dbReference type="Gene3D" id="2.40.440.10">
    <property type="entry name" value="L,D-transpeptidase catalytic domain-like"/>
    <property type="match status" value="1"/>
</dbReference>
<comment type="caution">
    <text evidence="10">The sequence shown here is derived from an EMBL/GenBank/DDBJ whole genome shotgun (WGS) entry which is preliminary data.</text>
</comment>
<reference evidence="10" key="1">
    <citation type="submission" date="2021-01" db="EMBL/GenBank/DDBJ databases">
        <title>Whole genome shotgun sequence of Rhizocola hellebori NBRC 109834.</title>
        <authorList>
            <person name="Komaki H."/>
            <person name="Tamura T."/>
        </authorList>
    </citation>
    <scope>NUCLEOTIDE SEQUENCE</scope>
    <source>
        <strain evidence="10">NBRC 109834</strain>
    </source>
</reference>
<proteinExistence type="predicted"/>
<keyword evidence="3 7" id="KW-0133">Cell shape</keyword>
<dbReference type="InterPro" id="IPR050979">
    <property type="entry name" value="LD-transpeptidase"/>
</dbReference>
<keyword evidence="6 7" id="KW-0961">Cell wall biogenesis/degradation</keyword>
<dbReference type="CDD" id="cd16913">
    <property type="entry name" value="YkuD_like"/>
    <property type="match status" value="1"/>
</dbReference>
<feature type="chain" id="PRO_5035306153" description="L,D-TPase catalytic domain-containing protein" evidence="8">
    <location>
        <begin position="29"/>
        <end position="390"/>
    </location>
</feature>
<sequence>MSFMRIRVLSGLTLLALISACTSVTPKAEVPEQPAITVPLAEVAMDPATETAGVPISAEIGLTVKNGTLKTVALHDAAGKPVAGNLRQDLSSWVPDLPLAFSTRYTATAVVAGQDGKEVTQTSAFTTMAEPGHRVGTGLYLFDGNEYGIAMPVVVEFTDDVEDSARASVEKRLFVTTEPEQKGAWTWVAAHQVEYRAPEYWQPGTKITVRAALDGQPLGGGKFGDTDRRATATIAKNRIELFVDNATKQLTVKENGADIRSMPVSLGKPSTPSSSGTMVIMDKAVHTVFDTTGEPGDQYRADISYAQRITWGGEFIHAAPWSVGDQGYNNVSHGCINMSWENAEWLFGITHVGDPVTVRGTEVALARGNGFTAWNESWSEHLKGSALPQR</sequence>
<keyword evidence="11" id="KW-1185">Reference proteome</keyword>
<accession>A0A8J3QCL4</accession>
<evidence type="ECO:0000256" key="3">
    <source>
        <dbReference type="ARBA" id="ARBA00022960"/>
    </source>
</evidence>
<feature type="active site" description="Nucleophile" evidence="7">
    <location>
        <position position="335"/>
    </location>
</feature>
<evidence type="ECO:0000256" key="7">
    <source>
        <dbReference type="PROSITE-ProRule" id="PRU01373"/>
    </source>
</evidence>
<dbReference type="InterPro" id="IPR005490">
    <property type="entry name" value="LD_TPept_cat_dom"/>
</dbReference>
<dbReference type="AlphaFoldDB" id="A0A8J3QCL4"/>
<comment type="pathway">
    <text evidence="1 7">Cell wall biogenesis; peptidoglycan biosynthesis.</text>
</comment>
<keyword evidence="5" id="KW-0012">Acyltransferase</keyword>
<dbReference type="GO" id="GO:0071972">
    <property type="term" value="F:peptidoglycan L,D-transpeptidase activity"/>
    <property type="evidence" value="ECO:0007669"/>
    <property type="project" value="TreeGrafter"/>
</dbReference>
<dbReference type="EMBL" id="BONY01000032">
    <property type="protein sequence ID" value="GIH06981.1"/>
    <property type="molecule type" value="Genomic_DNA"/>
</dbReference>
<evidence type="ECO:0000256" key="1">
    <source>
        <dbReference type="ARBA" id="ARBA00004752"/>
    </source>
</evidence>
<keyword evidence="2" id="KW-0808">Transferase</keyword>
<dbReference type="Pfam" id="PF03734">
    <property type="entry name" value="YkuD"/>
    <property type="match status" value="1"/>
</dbReference>
<dbReference type="GO" id="GO:0016746">
    <property type="term" value="F:acyltransferase activity"/>
    <property type="evidence" value="ECO:0007669"/>
    <property type="project" value="UniProtKB-KW"/>
</dbReference>
<keyword evidence="4 7" id="KW-0573">Peptidoglycan synthesis</keyword>
<organism evidence="10 11">
    <name type="scientific">Rhizocola hellebori</name>
    <dbReference type="NCBI Taxonomy" id="1392758"/>
    <lineage>
        <taxon>Bacteria</taxon>
        <taxon>Bacillati</taxon>
        <taxon>Actinomycetota</taxon>
        <taxon>Actinomycetes</taxon>
        <taxon>Micromonosporales</taxon>
        <taxon>Micromonosporaceae</taxon>
        <taxon>Rhizocola</taxon>
    </lineage>
</organism>
<dbReference type="GO" id="GO:0071555">
    <property type="term" value="P:cell wall organization"/>
    <property type="evidence" value="ECO:0007669"/>
    <property type="project" value="UniProtKB-UniRule"/>
</dbReference>
<keyword evidence="8" id="KW-0732">Signal</keyword>
<dbReference type="PROSITE" id="PS51257">
    <property type="entry name" value="PROKAR_LIPOPROTEIN"/>
    <property type="match status" value="1"/>
</dbReference>
<dbReference type="GO" id="GO:0008360">
    <property type="term" value="P:regulation of cell shape"/>
    <property type="evidence" value="ECO:0007669"/>
    <property type="project" value="UniProtKB-UniRule"/>
</dbReference>
<dbReference type="Gene3D" id="2.60.40.3710">
    <property type="match status" value="1"/>
</dbReference>
<evidence type="ECO:0000313" key="10">
    <source>
        <dbReference type="EMBL" id="GIH06981.1"/>
    </source>
</evidence>
<evidence type="ECO:0000256" key="8">
    <source>
        <dbReference type="SAM" id="SignalP"/>
    </source>
</evidence>
<dbReference type="InterPro" id="IPR041280">
    <property type="entry name" value="Big_10"/>
</dbReference>
<evidence type="ECO:0000256" key="5">
    <source>
        <dbReference type="ARBA" id="ARBA00023315"/>
    </source>
</evidence>
<evidence type="ECO:0000256" key="2">
    <source>
        <dbReference type="ARBA" id="ARBA00022679"/>
    </source>
</evidence>
<name>A0A8J3QCL4_9ACTN</name>
<dbReference type="PROSITE" id="PS52029">
    <property type="entry name" value="LD_TPASE"/>
    <property type="match status" value="1"/>
</dbReference>
<evidence type="ECO:0000256" key="4">
    <source>
        <dbReference type="ARBA" id="ARBA00022984"/>
    </source>
</evidence>
<dbReference type="CDD" id="cd13432">
    <property type="entry name" value="LDT_IgD_like_2"/>
    <property type="match status" value="1"/>
</dbReference>
<dbReference type="Proteomes" id="UP000612899">
    <property type="component" value="Unassembled WGS sequence"/>
</dbReference>
<protein>
    <recommendedName>
        <fullName evidence="9">L,D-TPase catalytic domain-containing protein</fullName>
    </recommendedName>
</protein>
<dbReference type="UniPathway" id="UPA00219"/>